<dbReference type="EMBL" id="QJKJ01005821">
    <property type="protein sequence ID" value="RDX88853.1"/>
    <property type="molecule type" value="Genomic_DNA"/>
</dbReference>
<evidence type="ECO:0000313" key="2">
    <source>
        <dbReference type="Proteomes" id="UP000257109"/>
    </source>
</evidence>
<protein>
    <recommendedName>
        <fullName evidence="3">Retrotransposon gag domain-containing protein</fullName>
    </recommendedName>
</protein>
<comment type="caution">
    <text evidence="1">The sequence shown here is derived from an EMBL/GenBank/DDBJ whole genome shotgun (WGS) entry which is preliminary data.</text>
</comment>
<dbReference type="Proteomes" id="UP000257109">
    <property type="component" value="Unassembled WGS sequence"/>
</dbReference>
<feature type="non-terminal residue" evidence="1">
    <location>
        <position position="1"/>
    </location>
</feature>
<dbReference type="OrthoDB" id="1731207at2759"/>
<accession>A0A371GEX2</accession>
<keyword evidence="2" id="KW-1185">Reference proteome</keyword>
<proteinExistence type="predicted"/>
<dbReference type="AlphaFoldDB" id="A0A371GEX2"/>
<name>A0A371GEX2_MUCPR</name>
<reference evidence="1" key="1">
    <citation type="submission" date="2018-05" db="EMBL/GenBank/DDBJ databases">
        <title>Draft genome of Mucuna pruriens seed.</title>
        <authorList>
            <person name="Nnadi N.E."/>
            <person name="Vos R."/>
            <person name="Hasami M.H."/>
            <person name="Devisetty U.K."/>
            <person name="Aguiy J.C."/>
        </authorList>
    </citation>
    <scope>NUCLEOTIDE SEQUENCE [LARGE SCALE GENOMIC DNA]</scope>
    <source>
        <strain evidence="1">JCA_2017</strain>
    </source>
</reference>
<evidence type="ECO:0008006" key="3">
    <source>
        <dbReference type="Google" id="ProtNLM"/>
    </source>
</evidence>
<sequence length="207" mass="24299">MAGSSNDEINSYSPKSKHMMKRIARLEELGEGLEVVRVNTVSVHTKVEALNKKNEKFSSSIYKSIERSLKEIEDRGGERMNHTKKETWGRASEERRYFESPHKDEREVPRKAPIDALKCRIPPFIRDEDVESYLDWEMKVDQVLACFDYLDPKKVKMVTYEFTGRRRHADTSANLKRELRSHFVLASYAKDLYNRLQCMYQGSKNIE</sequence>
<organism evidence="1 2">
    <name type="scientific">Mucuna pruriens</name>
    <name type="common">Velvet bean</name>
    <name type="synonym">Dolichos pruriens</name>
    <dbReference type="NCBI Taxonomy" id="157652"/>
    <lineage>
        <taxon>Eukaryota</taxon>
        <taxon>Viridiplantae</taxon>
        <taxon>Streptophyta</taxon>
        <taxon>Embryophyta</taxon>
        <taxon>Tracheophyta</taxon>
        <taxon>Spermatophyta</taxon>
        <taxon>Magnoliopsida</taxon>
        <taxon>eudicotyledons</taxon>
        <taxon>Gunneridae</taxon>
        <taxon>Pentapetalae</taxon>
        <taxon>rosids</taxon>
        <taxon>fabids</taxon>
        <taxon>Fabales</taxon>
        <taxon>Fabaceae</taxon>
        <taxon>Papilionoideae</taxon>
        <taxon>50 kb inversion clade</taxon>
        <taxon>NPAAA clade</taxon>
        <taxon>indigoferoid/millettioid clade</taxon>
        <taxon>Phaseoleae</taxon>
        <taxon>Mucuna</taxon>
    </lineage>
</organism>
<gene>
    <name evidence="1" type="ORF">CR513_29486</name>
</gene>
<evidence type="ECO:0000313" key="1">
    <source>
        <dbReference type="EMBL" id="RDX88853.1"/>
    </source>
</evidence>